<dbReference type="Proteomes" id="UP000477070">
    <property type="component" value="Unassembled WGS sequence"/>
</dbReference>
<reference evidence="4 7" key="4">
    <citation type="submission" date="2019-12" db="EMBL/GenBank/DDBJ databases">
        <title>Multi-Generational Helicobacter saguini Isolates.</title>
        <authorList>
            <person name="Mannion A."/>
            <person name="Shen Z."/>
            <person name="Fox J.G."/>
        </authorList>
    </citation>
    <scope>NUCLEOTIDE SEQUENCE [LARGE SCALE GENOMIC DNA]</scope>
    <source>
        <strain evidence="4">16-048</strain>
        <strain evidence="7">16-048 (F4)</strain>
    </source>
</reference>
<dbReference type="InterPro" id="IPR049678">
    <property type="entry name" value="LeoA-like"/>
</dbReference>
<dbReference type="Proteomes" id="UP000029714">
    <property type="component" value="Unassembled WGS sequence"/>
</dbReference>
<dbReference type="EMBL" id="QBIU01000002">
    <property type="protein sequence ID" value="MWV70507.1"/>
    <property type="molecule type" value="Genomic_DNA"/>
</dbReference>
<keyword evidence="6" id="KW-1185">Reference proteome</keyword>
<reference evidence="5" key="3">
    <citation type="submission" date="2018-04" db="EMBL/GenBank/DDBJ databases">
        <authorList>
            <person name="Sheh A."/>
            <person name="Shen Z."/>
            <person name="Mannion A.J."/>
            <person name="Fox J.G."/>
        </authorList>
    </citation>
    <scope>NUCLEOTIDE SEQUENCE</scope>
    <source>
        <strain evidence="5">MIT 97-6194</strain>
    </source>
</reference>
<dbReference type="Pfam" id="PF01926">
    <property type="entry name" value="MMR_HSR1"/>
    <property type="match status" value="1"/>
</dbReference>
<proteinExistence type="predicted"/>
<feature type="domain" description="Dynamin-like helical" evidence="3">
    <location>
        <begin position="213"/>
        <end position="546"/>
    </location>
</feature>
<evidence type="ECO:0000259" key="3">
    <source>
        <dbReference type="Pfam" id="PF18709"/>
    </source>
</evidence>
<protein>
    <submittedName>
        <fullName evidence="5">Labile enterotoxin output A</fullName>
    </submittedName>
</protein>
<evidence type="ECO:0000259" key="2">
    <source>
        <dbReference type="Pfam" id="PF01926"/>
    </source>
</evidence>
<dbReference type="EMBL" id="JRMP02000027">
    <property type="protein sequence ID" value="TLD91860.1"/>
    <property type="molecule type" value="Genomic_DNA"/>
</dbReference>
<dbReference type="AlphaFoldDB" id="A0A347VPL7"/>
<dbReference type="Pfam" id="PF18709">
    <property type="entry name" value="DLP_helical"/>
    <property type="match status" value="1"/>
</dbReference>
<name>A0A347VPL7_9HELI</name>
<dbReference type="Gene3D" id="3.40.50.300">
    <property type="entry name" value="P-loop containing nucleotide triphosphate hydrolases"/>
    <property type="match status" value="1"/>
</dbReference>
<dbReference type="InterPro" id="IPR006073">
    <property type="entry name" value="GTP-bd"/>
</dbReference>
<sequence>MQSAALQEFENKKAKTKETLEKLLRFLQEGIDLNVDIESSYIDKIKEALNETQNVKLKVALIGGFSEGKTSIAAAWLEKLKDNMNINVAESSDEVAIYDINDDLEIIDTPGLFGFKEKYNDERKLEAYKDKTKKYISSANIVLYVLNPSNPIKESHKDDLVWLFRELNLLPRTIFVIGKFDEVVDIEDSYEYDEMYKTKKQNILQRLEQLIKLTQSEKDSINIVAVSANPFNKGIEYWLQNKEEYRKLSHIKALQDATKEKIEKSGGALAIIESTKDSIIKDVLNKELPKAEQNFEIIQTEITKLDKVAKNTSKDLKRLNSDIELAKRNLNDFILQYFDDLIISVNGLSLQTFKEFYDKEIGENGINVRTRVQNKFSEETESIYGEINQVAINLDTEVKRFESDIMKLGKQGVSFLQTSKVINSANILKVRDGIVSGGKMIGLNLGKYLKFKPWGAVNLAGRISAVLAIVSLALEIWDSYKRMEAEDKLKEAKMELENTLKEQKSEILSLVNSTDFKRTFFENALILETSLQDIESNLKLQQEKESKMLTWLQNGNALKY</sequence>
<reference evidence="5 6" key="1">
    <citation type="journal article" date="2014" name="Genome Announc.">
        <title>Draft genome sequences of eight enterohepatic helicobacter species isolated from both laboratory and wild rodents.</title>
        <authorList>
            <person name="Sheh A."/>
            <person name="Shen Z."/>
            <person name="Fox J.G."/>
        </authorList>
    </citation>
    <scope>NUCLEOTIDE SEQUENCE [LARGE SCALE GENOMIC DNA]</scope>
    <source>
        <strain evidence="5 6">MIT 97-6194</strain>
    </source>
</reference>
<comment type="caution">
    <text evidence="5">The sequence shown here is derived from an EMBL/GenBank/DDBJ whole genome shotgun (WGS) entry which is preliminary data.</text>
</comment>
<evidence type="ECO:0000313" key="5">
    <source>
        <dbReference type="EMBL" id="TLD91860.1"/>
    </source>
</evidence>
<reference evidence="5 6" key="2">
    <citation type="journal article" date="2016" name="Infect. Immun.">
        <title>Helicobacter saguini, a Novel Helicobacter Isolated from Cotton-Top Tamarins with Ulcerative Colitis, Has Proinflammatory Properties and Induces Typhlocolitis and Dysplasia in Gnotobiotic IL-10-/- Mice.</title>
        <authorList>
            <person name="Shen Z."/>
            <person name="Mannion A."/>
            <person name="Whary M.T."/>
            <person name="Muthupalani S."/>
            <person name="Sheh A."/>
            <person name="Feng Y."/>
            <person name="Gong G."/>
            <person name="Vandamme P."/>
            <person name="Holcombe H.R."/>
            <person name="Paster B.J."/>
            <person name="Fox J.G."/>
        </authorList>
    </citation>
    <scope>NUCLEOTIDE SEQUENCE [LARGE SCALE GENOMIC DNA]</scope>
    <source>
        <strain evidence="5 6">MIT 97-6194</strain>
    </source>
</reference>
<organism evidence="5 6">
    <name type="scientific">Helicobacter saguini</name>
    <dbReference type="NCBI Taxonomy" id="1548018"/>
    <lineage>
        <taxon>Bacteria</taxon>
        <taxon>Pseudomonadati</taxon>
        <taxon>Campylobacterota</taxon>
        <taxon>Epsilonproteobacteria</taxon>
        <taxon>Campylobacterales</taxon>
        <taxon>Helicobacteraceae</taxon>
        <taxon>Helicobacter</taxon>
    </lineage>
</organism>
<gene>
    <name evidence="4" type="ORF">DCO61_11025</name>
    <name evidence="5" type="ORF">LS64_011320</name>
</gene>
<dbReference type="InterPro" id="IPR040576">
    <property type="entry name" value="DLP_helical"/>
</dbReference>
<accession>A0A347VPL7</accession>
<dbReference type="InterPro" id="IPR027417">
    <property type="entry name" value="P-loop_NTPase"/>
</dbReference>
<evidence type="ECO:0000313" key="4">
    <source>
        <dbReference type="EMBL" id="MWV70507.1"/>
    </source>
</evidence>
<evidence type="ECO:0000313" key="7">
    <source>
        <dbReference type="Proteomes" id="UP000477070"/>
    </source>
</evidence>
<dbReference type="STRING" id="1548018.LS64_01625"/>
<dbReference type="NCBIfam" id="NF041922">
    <property type="entry name" value="DLP_LeoA_gen"/>
    <property type="match status" value="1"/>
</dbReference>
<dbReference type="GO" id="GO:0005525">
    <property type="term" value="F:GTP binding"/>
    <property type="evidence" value="ECO:0007669"/>
    <property type="project" value="InterPro"/>
</dbReference>
<feature type="coiled-coil region" evidence="1">
    <location>
        <begin position="482"/>
        <end position="513"/>
    </location>
</feature>
<dbReference type="SUPFAM" id="SSF52540">
    <property type="entry name" value="P-loop containing nucleoside triphosphate hydrolases"/>
    <property type="match status" value="1"/>
</dbReference>
<evidence type="ECO:0000313" key="6">
    <source>
        <dbReference type="Proteomes" id="UP000029714"/>
    </source>
</evidence>
<dbReference type="RefSeq" id="WP_034569750.1">
    <property type="nucleotide sequence ID" value="NZ_JRMP02000027.1"/>
</dbReference>
<keyword evidence="1" id="KW-0175">Coiled coil</keyword>
<feature type="coiled-coil region" evidence="1">
    <location>
        <begin position="281"/>
        <end position="336"/>
    </location>
</feature>
<evidence type="ECO:0000256" key="1">
    <source>
        <dbReference type="SAM" id="Coils"/>
    </source>
</evidence>
<feature type="domain" description="G" evidence="2">
    <location>
        <begin position="58"/>
        <end position="157"/>
    </location>
</feature>
<dbReference type="OrthoDB" id="6402537at2"/>